<dbReference type="PANTHER" id="PTHR45648">
    <property type="entry name" value="GDSL LIPASE/ACYLHYDROLASE FAMILY PROTEIN (AFU_ORTHOLOGUE AFUA_4G14700)"/>
    <property type="match status" value="1"/>
</dbReference>
<accession>A0A5N6NSH3</accession>
<dbReference type="OrthoDB" id="1600564at2759"/>
<dbReference type="PANTHER" id="PTHR45648:SF170">
    <property type="entry name" value="TRIACYLGLYCEROL LIPASE"/>
    <property type="match status" value="1"/>
</dbReference>
<dbReference type="InterPro" id="IPR035669">
    <property type="entry name" value="SGNH_plant_lipase-like"/>
</dbReference>
<proteinExistence type="inferred from homology"/>
<evidence type="ECO:0000256" key="1">
    <source>
        <dbReference type="ARBA" id="ARBA00008668"/>
    </source>
</evidence>
<evidence type="ECO:0000256" key="2">
    <source>
        <dbReference type="ARBA" id="ARBA00022801"/>
    </source>
</evidence>
<reference evidence="5 6" key="1">
    <citation type="submission" date="2019-05" db="EMBL/GenBank/DDBJ databases">
        <title>Mikania micrantha, genome provides insights into the molecular mechanism of rapid growth.</title>
        <authorList>
            <person name="Liu B."/>
        </authorList>
    </citation>
    <scope>NUCLEOTIDE SEQUENCE [LARGE SCALE GENOMIC DNA]</scope>
    <source>
        <strain evidence="5">NLD-2019</strain>
        <tissue evidence="5">Leaf</tissue>
    </source>
</reference>
<evidence type="ECO:0000256" key="4">
    <source>
        <dbReference type="SAM" id="SignalP"/>
    </source>
</evidence>
<evidence type="ECO:0000313" key="6">
    <source>
        <dbReference type="Proteomes" id="UP000326396"/>
    </source>
</evidence>
<keyword evidence="3" id="KW-0443">Lipid metabolism</keyword>
<dbReference type="SUPFAM" id="SSF52266">
    <property type="entry name" value="SGNH hydrolase"/>
    <property type="match status" value="1"/>
</dbReference>
<comment type="similarity">
    <text evidence="1">Belongs to the 'GDSL' lipolytic enzyme family.</text>
</comment>
<comment type="caution">
    <text evidence="5">The sequence shown here is derived from an EMBL/GenBank/DDBJ whole genome shotgun (WGS) entry which is preliminary data.</text>
</comment>
<keyword evidence="6" id="KW-1185">Reference proteome</keyword>
<gene>
    <name evidence="5" type="ORF">E3N88_17029</name>
</gene>
<dbReference type="InterPro" id="IPR051058">
    <property type="entry name" value="GDSL_Est/Lipase"/>
</dbReference>
<dbReference type="GO" id="GO:0016042">
    <property type="term" value="P:lipid catabolic process"/>
    <property type="evidence" value="ECO:0007669"/>
    <property type="project" value="UniProtKB-KW"/>
</dbReference>
<feature type="chain" id="PRO_5024373842" evidence="4">
    <location>
        <begin position="30"/>
        <end position="369"/>
    </location>
</feature>
<dbReference type="CDD" id="cd01837">
    <property type="entry name" value="SGNH_plant_lipase_like"/>
    <property type="match status" value="1"/>
</dbReference>
<evidence type="ECO:0000256" key="3">
    <source>
        <dbReference type="ARBA" id="ARBA00022963"/>
    </source>
</evidence>
<dbReference type="Proteomes" id="UP000326396">
    <property type="component" value="Linkage Group LG17"/>
</dbReference>
<protein>
    <submittedName>
        <fullName evidence="5">Uncharacterized protein</fullName>
    </submittedName>
</protein>
<dbReference type="AlphaFoldDB" id="A0A5N6NSH3"/>
<keyword evidence="3" id="KW-0442">Lipid degradation</keyword>
<keyword evidence="4" id="KW-0732">Signal</keyword>
<dbReference type="InterPro" id="IPR036514">
    <property type="entry name" value="SGNH_hydro_sf"/>
</dbReference>
<dbReference type="InterPro" id="IPR001087">
    <property type="entry name" value="GDSL"/>
</dbReference>
<dbReference type="Pfam" id="PF00657">
    <property type="entry name" value="Lipase_GDSL"/>
    <property type="match status" value="1"/>
</dbReference>
<dbReference type="GO" id="GO:0016788">
    <property type="term" value="F:hydrolase activity, acting on ester bonds"/>
    <property type="evidence" value="ECO:0007669"/>
    <property type="project" value="InterPro"/>
</dbReference>
<organism evidence="5 6">
    <name type="scientific">Mikania micrantha</name>
    <name type="common">bitter vine</name>
    <dbReference type="NCBI Taxonomy" id="192012"/>
    <lineage>
        <taxon>Eukaryota</taxon>
        <taxon>Viridiplantae</taxon>
        <taxon>Streptophyta</taxon>
        <taxon>Embryophyta</taxon>
        <taxon>Tracheophyta</taxon>
        <taxon>Spermatophyta</taxon>
        <taxon>Magnoliopsida</taxon>
        <taxon>eudicotyledons</taxon>
        <taxon>Gunneridae</taxon>
        <taxon>Pentapetalae</taxon>
        <taxon>asterids</taxon>
        <taxon>campanulids</taxon>
        <taxon>Asterales</taxon>
        <taxon>Asteraceae</taxon>
        <taxon>Asteroideae</taxon>
        <taxon>Heliantheae alliance</taxon>
        <taxon>Eupatorieae</taxon>
        <taxon>Mikania</taxon>
    </lineage>
</organism>
<feature type="signal peptide" evidence="4">
    <location>
        <begin position="1"/>
        <end position="29"/>
    </location>
</feature>
<keyword evidence="2" id="KW-0378">Hydrolase</keyword>
<dbReference type="Gene3D" id="3.40.50.1110">
    <property type="entry name" value="SGNH hydrolase"/>
    <property type="match status" value="1"/>
</dbReference>
<evidence type="ECO:0000313" key="5">
    <source>
        <dbReference type="EMBL" id="KAD5317083.1"/>
    </source>
</evidence>
<name>A0A5N6NSH3_9ASTR</name>
<dbReference type="EMBL" id="SZYD01000009">
    <property type="protein sequence ID" value="KAD5317083.1"/>
    <property type="molecule type" value="Genomic_DNA"/>
</dbReference>
<sequence length="369" mass="40741">MANFINGVALKVITSLLLCIVMLFSGGLCQSVPAAYIFGDSLVDVGNNNHLPLSRIKANFPHNGIDFPTGKPTGRFSNGKNAADFLAETLGLPTAQPYLSLVSEMKLTLTKYPVTGVSFASGGAGLFNRTHDRFGQVIPMTQQVDYYSLVHEQLVRQLGSDGARTHVAKSLFAIVIGSNDLFAYFRKNSKVSKDYTPQQYVDLMVSTLKQLIKRLYGMGARKFVVTAVGVLGCTPKQRNQNTTNDCKAETNDWSTKYNTALQVLLQDLKSELSDINYSYFDTYGAMNNIIQHPQTHGITEIKEACCGLGNLKADIPCIPISNYCSNRSNHLFWDFYHPTEVVSSLFANLLYNGSKQFTFPINVAQLVKL</sequence>